<evidence type="ECO:0000256" key="7">
    <source>
        <dbReference type="ARBA" id="ARBA00022989"/>
    </source>
</evidence>
<dbReference type="OrthoDB" id="9767568at2"/>
<feature type="transmembrane region" description="Helical" evidence="9">
    <location>
        <begin position="281"/>
        <end position="300"/>
    </location>
</feature>
<dbReference type="Gene3D" id="1.10.357.140">
    <property type="entry name" value="UbiA prenyltransferase"/>
    <property type="match status" value="1"/>
</dbReference>
<keyword evidence="3" id="KW-0474">Menaquinone biosynthesis</keyword>
<evidence type="ECO:0000256" key="3">
    <source>
        <dbReference type="ARBA" id="ARBA00022428"/>
    </source>
</evidence>
<dbReference type="HOGENOM" id="CLU_043611_3_0_12"/>
<dbReference type="STRING" id="1307761.L21SP2_3060"/>
<reference evidence="10 11" key="1">
    <citation type="journal article" date="2015" name="Stand. Genomic Sci.">
        <title>Complete genome sequence and description of Salinispira pacifica gen. nov., sp. nov., a novel spirochaete isolated form a hypersaline microbial mat.</title>
        <authorList>
            <person name="Ben Hania W."/>
            <person name="Joseph M."/>
            <person name="Schumann P."/>
            <person name="Bunk B."/>
            <person name="Fiebig A."/>
            <person name="Sproer C."/>
            <person name="Klenk H.P."/>
            <person name="Fardeau M.L."/>
            <person name="Spring S."/>
        </authorList>
    </citation>
    <scope>NUCLEOTIDE SEQUENCE [LARGE SCALE GENOMIC DNA]</scope>
    <source>
        <strain evidence="10 11">L21-RPul-D2</strain>
    </source>
</reference>
<dbReference type="Proteomes" id="UP000018680">
    <property type="component" value="Chromosome"/>
</dbReference>
<dbReference type="GO" id="GO:0016020">
    <property type="term" value="C:membrane"/>
    <property type="evidence" value="ECO:0007669"/>
    <property type="project" value="UniProtKB-SubCell"/>
</dbReference>
<dbReference type="GO" id="GO:0042371">
    <property type="term" value="P:vitamin K biosynthetic process"/>
    <property type="evidence" value="ECO:0007669"/>
    <property type="project" value="TreeGrafter"/>
</dbReference>
<evidence type="ECO:0000256" key="9">
    <source>
        <dbReference type="SAM" id="Phobius"/>
    </source>
</evidence>
<feature type="transmembrane region" description="Helical" evidence="9">
    <location>
        <begin position="12"/>
        <end position="31"/>
    </location>
</feature>
<feature type="transmembrane region" description="Helical" evidence="9">
    <location>
        <begin position="43"/>
        <end position="65"/>
    </location>
</feature>
<dbReference type="EMBL" id="CP006939">
    <property type="protein sequence ID" value="AHC16404.1"/>
    <property type="molecule type" value="Genomic_DNA"/>
</dbReference>
<dbReference type="UniPathway" id="UPA00079"/>
<feature type="transmembrane region" description="Helical" evidence="9">
    <location>
        <begin position="146"/>
        <end position="164"/>
    </location>
</feature>
<evidence type="ECO:0000256" key="1">
    <source>
        <dbReference type="ARBA" id="ARBA00004141"/>
    </source>
</evidence>
<dbReference type="InterPro" id="IPR044878">
    <property type="entry name" value="UbiA_sf"/>
</dbReference>
<keyword evidence="4" id="KW-1003">Cell membrane</keyword>
<dbReference type="RefSeq" id="WP_024269301.1">
    <property type="nucleotide sequence ID" value="NC_023035.1"/>
</dbReference>
<dbReference type="KEGG" id="slr:L21SP2_3060"/>
<accession>V5WLE9</accession>
<sequence length="301" mass="31880">MTFQQFLSVVEIRTKIVSLSTFFIACMYIFLGDTAVSPGRLLLLLAAVLMVDMGTTAFNSFFDYYKGVDSRELEREQEKVLVYQGVAPGAAFLTAAALFAGAGIIGIYLVYLVGWPLLILGILSFFTGILYSGGPRPISHTAFGEIFAGGFLGMVLFIIVRMVLEDGSVSPGEMLPGLPSTMLIAAILTVNNSCDLEADRKAGRKTLSILIGRKASAVLILLLVLGAFGLQTWFSFAAVGGMQPAAALPVLAAGAASLVIYGRMVRSGLIQSRKGPSMQGISRIFLLFTSGVLIGGGISLI</sequence>
<dbReference type="CDD" id="cd13962">
    <property type="entry name" value="PT_UbiA_UBIAD1"/>
    <property type="match status" value="1"/>
</dbReference>
<keyword evidence="8 9" id="KW-0472">Membrane</keyword>
<feature type="transmembrane region" description="Helical" evidence="9">
    <location>
        <begin position="176"/>
        <end position="194"/>
    </location>
</feature>
<dbReference type="InterPro" id="IPR000537">
    <property type="entry name" value="UbiA_prenyltransferase"/>
</dbReference>
<protein>
    <submittedName>
        <fullName evidence="10">1,4-dihydroxy-2-naphthoate polyprenyltransferase</fullName>
        <ecNumber evidence="10">2.5.1.74</ecNumber>
    </submittedName>
</protein>
<keyword evidence="6 9" id="KW-0812">Transmembrane</keyword>
<evidence type="ECO:0000256" key="8">
    <source>
        <dbReference type="ARBA" id="ARBA00023136"/>
    </source>
</evidence>
<evidence type="ECO:0000313" key="10">
    <source>
        <dbReference type="EMBL" id="AHC16404.1"/>
    </source>
</evidence>
<evidence type="ECO:0000256" key="4">
    <source>
        <dbReference type="ARBA" id="ARBA00022475"/>
    </source>
</evidence>
<dbReference type="Pfam" id="PF01040">
    <property type="entry name" value="UbiA"/>
    <property type="match status" value="1"/>
</dbReference>
<proteinExistence type="predicted"/>
<dbReference type="eggNOG" id="COG1575">
    <property type="taxonomic scope" value="Bacteria"/>
</dbReference>
<dbReference type="PANTHER" id="PTHR13929:SF0">
    <property type="entry name" value="UBIA PRENYLTRANSFERASE DOMAIN-CONTAINING PROTEIN 1"/>
    <property type="match status" value="1"/>
</dbReference>
<feature type="transmembrane region" description="Helical" evidence="9">
    <location>
        <begin position="215"/>
        <end position="236"/>
    </location>
</feature>
<dbReference type="PIRSF" id="PIRSF005355">
    <property type="entry name" value="UBIAD1"/>
    <property type="match status" value="1"/>
</dbReference>
<dbReference type="AlphaFoldDB" id="V5WLE9"/>
<dbReference type="GO" id="GO:0009234">
    <property type="term" value="P:menaquinone biosynthetic process"/>
    <property type="evidence" value="ECO:0007669"/>
    <property type="project" value="UniProtKB-UniPathway"/>
</dbReference>
<keyword evidence="5 10" id="KW-0808">Transferase</keyword>
<feature type="transmembrane region" description="Helical" evidence="9">
    <location>
        <begin position="86"/>
        <end position="109"/>
    </location>
</feature>
<feature type="transmembrane region" description="Helical" evidence="9">
    <location>
        <begin position="242"/>
        <end position="261"/>
    </location>
</feature>
<evidence type="ECO:0000256" key="2">
    <source>
        <dbReference type="ARBA" id="ARBA00004863"/>
    </source>
</evidence>
<keyword evidence="11" id="KW-1185">Reference proteome</keyword>
<dbReference type="EC" id="2.5.1.74" evidence="10"/>
<dbReference type="GO" id="GO:0046428">
    <property type="term" value="F:1,4-dihydroxy-2-naphthoate polyprenyltransferase activity"/>
    <property type="evidence" value="ECO:0007669"/>
    <property type="project" value="UniProtKB-EC"/>
</dbReference>
<evidence type="ECO:0000256" key="6">
    <source>
        <dbReference type="ARBA" id="ARBA00022692"/>
    </source>
</evidence>
<dbReference type="PANTHER" id="PTHR13929">
    <property type="entry name" value="1,4-DIHYDROXY-2-NAPHTHOATE OCTAPRENYLTRANSFERASE"/>
    <property type="match status" value="1"/>
</dbReference>
<name>V5WLE9_9SPIO</name>
<dbReference type="InterPro" id="IPR026046">
    <property type="entry name" value="UBIAD1"/>
</dbReference>
<gene>
    <name evidence="10" type="ORF">L21SP2_3060</name>
</gene>
<feature type="transmembrane region" description="Helical" evidence="9">
    <location>
        <begin position="115"/>
        <end position="134"/>
    </location>
</feature>
<comment type="pathway">
    <text evidence="2">Quinol/quinone metabolism; menaquinone biosynthesis.</text>
</comment>
<evidence type="ECO:0000256" key="5">
    <source>
        <dbReference type="ARBA" id="ARBA00022679"/>
    </source>
</evidence>
<evidence type="ECO:0000313" key="11">
    <source>
        <dbReference type="Proteomes" id="UP000018680"/>
    </source>
</evidence>
<comment type="subcellular location">
    <subcellularLocation>
        <location evidence="1">Membrane</location>
        <topology evidence="1">Multi-pass membrane protein</topology>
    </subcellularLocation>
</comment>
<keyword evidence="7 9" id="KW-1133">Transmembrane helix</keyword>
<organism evidence="10 11">
    <name type="scientific">Salinispira pacifica</name>
    <dbReference type="NCBI Taxonomy" id="1307761"/>
    <lineage>
        <taxon>Bacteria</taxon>
        <taxon>Pseudomonadati</taxon>
        <taxon>Spirochaetota</taxon>
        <taxon>Spirochaetia</taxon>
        <taxon>Spirochaetales</taxon>
        <taxon>Spirochaetaceae</taxon>
        <taxon>Salinispira</taxon>
    </lineage>
</organism>